<dbReference type="InterPro" id="IPR029052">
    <property type="entry name" value="Metallo-depent_PP-like"/>
</dbReference>
<evidence type="ECO:0000259" key="2">
    <source>
        <dbReference type="Pfam" id="PF00149"/>
    </source>
</evidence>
<dbReference type="InterPro" id="IPR006179">
    <property type="entry name" value="5_nucleotidase/apyrase"/>
</dbReference>
<evidence type="ECO:0000259" key="3">
    <source>
        <dbReference type="Pfam" id="PF02872"/>
    </source>
</evidence>
<evidence type="ECO:0000313" key="4">
    <source>
        <dbReference type="EMBL" id="MFC7059598.1"/>
    </source>
</evidence>
<comment type="caution">
    <text evidence="4">The sequence shown here is derived from an EMBL/GenBank/DDBJ whole genome shotgun (WGS) entry which is preliminary data.</text>
</comment>
<dbReference type="SUPFAM" id="SSF56300">
    <property type="entry name" value="Metallo-dependent phosphatases"/>
    <property type="match status" value="1"/>
</dbReference>
<dbReference type="Pfam" id="PF02872">
    <property type="entry name" value="5_nucleotid_C"/>
    <property type="match status" value="1"/>
</dbReference>
<feature type="domain" description="5'-Nucleotidase C-terminal" evidence="3">
    <location>
        <begin position="263"/>
        <end position="405"/>
    </location>
</feature>
<dbReference type="Pfam" id="PF00149">
    <property type="entry name" value="Metallophos"/>
    <property type="match status" value="1"/>
</dbReference>
<keyword evidence="5" id="KW-1185">Reference proteome</keyword>
<proteinExistence type="predicted"/>
<dbReference type="InterPro" id="IPR036907">
    <property type="entry name" value="5'-Nucleotdase_C_sf"/>
</dbReference>
<sequence length="451" mass="48034">MSVRLLHYSDLETALDEPEQCGALAGTIEALRDEETVVVGSGDNTAPGALSLETRGRIALSFFALVEPDADTFGNHDFDFGGDRARELAGDAPQEWLCANATVDGERFADTETEPRTLVEAGSERVGIVGVAHPKTAVMNPAAEGVSFEDPVPDVRAEVKRLREDGADYVVVISHCGRIDERIAAETDVDAVVGGHVHDVHEAVVAGTAVVRPGRAGRYVSEVVLGEETQTAVHQVDDGHVDQDVVELLREKHREYGLDDVVTTVETPIPRTEEAVTTAGSTVGSLITDALRWKTGADVALSPPGGIRSGDPLVGDVTVSDVVSLSPYEDKLALVELSGERLREAFVAVPFGYHEDGQPDRHCSHVSGATLVWDDQAGELVEATVDGEPIDPEQTYTLAADDYVIDTDHVNDAFDEDDVVERYGLGRDAIVEYAGKSASTATRNGASSGRG</sequence>
<accession>A0ABD5W5Z3</accession>
<dbReference type="PANTHER" id="PTHR11575:SF24">
    <property type="entry name" value="5'-NUCLEOTIDASE"/>
    <property type="match status" value="1"/>
</dbReference>
<feature type="domain" description="Calcineurin-like phosphoesterase" evidence="2">
    <location>
        <begin position="4"/>
        <end position="198"/>
    </location>
</feature>
<organism evidence="4 5">
    <name type="scientific">Halovenus salina</name>
    <dbReference type="NCBI Taxonomy" id="1510225"/>
    <lineage>
        <taxon>Archaea</taxon>
        <taxon>Methanobacteriati</taxon>
        <taxon>Methanobacteriota</taxon>
        <taxon>Stenosarchaea group</taxon>
        <taxon>Halobacteria</taxon>
        <taxon>Halobacteriales</taxon>
        <taxon>Haloarculaceae</taxon>
        <taxon>Halovenus</taxon>
    </lineage>
</organism>
<dbReference type="InterPro" id="IPR008334">
    <property type="entry name" value="5'-Nucleotdase_C"/>
</dbReference>
<dbReference type="Gene3D" id="3.60.21.10">
    <property type="match status" value="1"/>
</dbReference>
<dbReference type="RefSeq" id="WP_382186550.1">
    <property type="nucleotide sequence ID" value="NZ_JBHSZI010000001.1"/>
</dbReference>
<dbReference type="Proteomes" id="UP001596445">
    <property type="component" value="Unassembled WGS sequence"/>
</dbReference>
<evidence type="ECO:0000256" key="1">
    <source>
        <dbReference type="ARBA" id="ARBA00022729"/>
    </source>
</evidence>
<gene>
    <name evidence="4" type="ORF">ACFQQG_17170</name>
</gene>
<dbReference type="CDD" id="cd00845">
    <property type="entry name" value="MPP_UshA_N_like"/>
    <property type="match status" value="1"/>
</dbReference>
<dbReference type="PRINTS" id="PR01607">
    <property type="entry name" value="APYRASEFAMLY"/>
</dbReference>
<dbReference type="SUPFAM" id="SSF55816">
    <property type="entry name" value="5'-nucleotidase (syn. UDP-sugar hydrolase), C-terminal domain"/>
    <property type="match status" value="1"/>
</dbReference>
<dbReference type="AlphaFoldDB" id="A0ABD5W5Z3"/>
<protein>
    <submittedName>
        <fullName evidence="4">Bifunctional metallophosphatase/5'-nucleotidase</fullName>
    </submittedName>
</protein>
<keyword evidence="1" id="KW-0732">Signal</keyword>
<evidence type="ECO:0000313" key="5">
    <source>
        <dbReference type="Proteomes" id="UP001596445"/>
    </source>
</evidence>
<dbReference type="Gene3D" id="3.90.780.10">
    <property type="entry name" value="5'-Nucleotidase, C-terminal domain"/>
    <property type="match status" value="1"/>
</dbReference>
<dbReference type="PANTHER" id="PTHR11575">
    <property type="entry name" value="5'-NUCLEOTIDASE-RELATED"/>
    <property type="match status" value="1"/>
</dbReference>
<dbReference type="InterPro" id="IPR004843">
    <property type="entry name" value="Calcineurin-like_PHP"/>
</dbReference>
<name>A0ABD5W5Z3_9EURY</name>
<reference evidence="4 5" key="1">
    <citation type="journal article" date="2019" name="Int. J. Syst. Evol. Microbiol.">
        <title>The Global Catalogue of Microorganisms (GCM) 10K type strain sequencing project: providing services to taxonomists for standard genome sequencing and annotation.</title>
        <authorList>
            <consortium name="The Broad Institute Genomics Platform"/>
            <consortium name="The Broad Institute Genome Sequencing Center for Infectious Disease"/>
            <person name="Wu L."/>
            <person name="Ma J."/>
        </authorList>
    </citation>
    <scope>NUCLEOTIDE SEQUENCE [LARGE SCALE GENOMIC DNA]</scope>
    <source>
        <strain evidence="4 5">JCM 30072</strain>
    </source>
</reference>
<dbReference type="EMBL" id="JBHSZI010000001">
    <property type="protein sequence ID" value="MFC7059598.1"/>
    <property type="molecule type" value="Genomic_DNA"/>
</dbReference>